<evidence type="ECO:0000256" key="1">
    <source>
        <dbReference type="SAM" id="MobiDB-lite"/>
    </source>
</evidence>
<evidence type="ECO:0000313" key="2">
    <source>
        <dbReference type="EMBL" id="RUL89598.1"/>
    </source>
</evidence>
<evidence type="ECO:0000313" key="3">
    <source>
        <dbReference type="Proteomes" id="UP000280296"/>
    </source>
</evidence>
<sequence>MSLREALAGAVARDPRYSVEAYEFIFAALDLAKVRKRKARRAKGRAGKPRSKAAESRHVSGRELSEAARDLALDLYGLLALPILQGWGIRSTSDLGEIVYNLIASGDLERSPEDERSDFDEVFDFEAALGSSYVIPIEDPEER</sequence>
<reference evidence="2 3" key="2">
    <citation type="submission" date="2019-01" db="EMBL/GenBank/DDBJ databases">
        <title>Tautonia sociabilis, a novel thermotolerant planctomycete of Isosphaeraceae family, isolated from a 4000 m deep subterranean habitat.</title>
        <authorList>
            <person name="Kovaleva O.L."/>
            <person name="Elcheninov A.G."/>
            <person name="Van Heerden E."/>
            <person name="Toshchakov S.V."/>
            <person name="Novikov A."/>
            <person name="Bonch-Osmolovskaya E.A."/>
            <person name="Kublanov I.V."/>
        </authorList>
    </citation>
    <scope>NUCLEOTIDE SEQUENCE [LARGE SCALE GENOMIC DNA]</scope>
    <source>
        <strain evidence="2 3">GM2012</strain>
    </source>
</reference>
<feature type="compositionally biased region" description="Basic residues" evidence="1">
    <location>
        <begin position="40"/>
        <end position="51"/>
    </location>
</feature>
<dbReference type="NCBIfam" id="TIGR04138">
    <property type="entry name" value="Plancto_Ver_chp"/>
    <property type="match status" value="1"/>
</dbReference>
<gene>
    <name evidence="2" type="ORF">TsocGM_00035</name>
</gene>
<reference evidence="2 3" key="1">
    <citation type="submission" date="2018-12" db="EMBL/GenBank/DDBJ databases">
        <authorList>
            <person name="Toschakov S.V."/>
        </authorList>
    </citation>
    <scope>NUCLEOTIDE SEQUENCE [LARGE SCALE GENOMIC DNA]</scope>
    <source>
        <strain evidence="2 3">GM2012</strain>
    </source>
</reference>
<dbReference type="InterPro" id="IPR026406">
    <property type="entry name" value="Ver/Plancto_CHP"/>
</dbReference>
<protein>
    <submittedName>
        <fullName evidence="2">Uncharacterized protein</fullName>
    </submittedName>
</protein>
<keyword evidence="3" id="KW-1185">Reference proteome</keyword>
<dbReference type="OrthoDB" id="282243at2"/>
<dbReference type="AlphaFoldDB" id="A0A432MRW8"/>
<proteinExistence type="predicted"/>
<organism evidence="2 3">
    <name type="scientific">Tautonia sociabilis</name>
    <dbReference type="NCBI Taxonomy" id="2080755"/>
    <lineage>
        <taxon>Bacteria</taxon>
        <taxon>Pseudomonadati</taxon>
        <taxon>Planctomycetota</taxon>
        <taxon>Planctomycetia</taxon>
        <taxon>Isosphaerales</taxon>
        <taxon>Isosphaeraceae</taxon>
        <taxon>Tautonia</taxon>
    </lineage>
</organism>
<name>A0A432MRW8_9BACT</name>
<dbReference type="Proteomes" id="UP000280296">
    <property type="component" value="Unassembled WGS sequence"/>
</dbReference>
<accession>A0A432MRW8</accession>
<comment type="caution">
    <text evidence="2">The sequence shown here is derived from an EMBL/GenBank/DDBJ whole genome shotgun (WGS) entry which is preliminary data.</text>
</comment>
<dbReference type="RefSeq" id="WP_126723257.1">
    <property type="nucleotide sequence ID" value="NZ_RYZH01000001.1"/>
</dbReference>
<dbReference type="EMBL" id="RYZH01000001">
    <property type="protein sequence ID" value="RUL89598.1"/>
    <property type="molecule type" value="Genomic_DNA"/>
</dbReference>
<feature type="compositionally biased region" description="Basic and acidic residues" evidence="1">
    <location>
        <begin position="52"/>
        <end position="62"/>
    </location>
</feature>
<feature type="region of interest" description="Disordered" evidence="1">
    <location>
        <begin position="40"/>
        <end position="62"/>
    </location>
</feature>